<dbReference type="GO" id="GO:0016020">
    <property type="term" value="C:membrane"/>
    <property type="evidence" value="ECO:0007669"/>
    <property type="project" value="UniProtKB-SubCell"/>
</dbReference>
<evidence type="ECO:0000256" key="4">
    <source>
        <dbReference type="ARBA" id="ARBA00023136"/>
    </source>
</evidence>
<dbReference type="GO" id="GO:0016757">
    <property type="term" value="F:glycosyltransferase activity"/>
    <property type="evidence" value="ECO:0007669"/>
    <property type="project" value="UniProtKB-KW"/>
</dbReference>
<organism evidence="6 7">
    <name type="scientific">Oesophagostomum dentatum</name>
    <name type="common">Nodular worm</name>
    <dbReference type="NCBI Taxonomy" id="61180"/>
    <lineage>
        <taxon>Eukaryota</taxon>
        <taxon>Metazoa</taxon>
        <taxon>Ecdysozoa</taxon>
        <taxon>Nematoda</taxon>
        <taxon>Chromadorea</taxon>
        <taxon>Rhabditida</taxon>
        <taxon>Rhabditina</taxon>
        <taxon>Rhabditomorpha</taxon>
        <taxon>Strongyloidea</taxon>
        <taxon>Strongylidae</taxon>
        <taxon>Oesophagostomum</taxon>
    </lineage>
</organism>
<sequence>MMQLDYGIAQARIVYKDYMFIEEELRSSYHHQNRFCYTLDSKASADFRDKMRQLPSCLPNVYVASEEFNISSSGRSMNKAHLACLKLLIELPGWNYVMLLQNHDVIIKSVYEIAEIYDLFGGANDVELNRLPFEMYDNDMNWNAKTLKLFGNKSRVKHSRRNAQLHFAKGVVQASLSRAAVDWLVNKVNLTTVFHLIEHKPYFDEVLLPSLQISDELGMPGRFSYKCHKKGYAFAITR</sequence>
<evidence type="ECO:0000313" key="6">
    <source>
        <dbReference type="EMBL" id="KHJ95023.1"/>
    </source>
</evidence>
<evidence type="ECO:0000256" key="5">
    <source>
        <dbReference type="ARBA" id="ARBA00023180"/>
    </source>
</evidence>
<name>A0A0B1TBU0_OESDE</name>
<dbReference type="EMBL" id="KN550109">
    <property type="protein sequence ID" value="KHJ95023.1"/>
    <property type="molecule type" value="Genomic_DNA"/>
</dbReference>
<dbReference type="Pfam" id="PF02485">
    <property type="entry name" value="Branch"/>
    <property type="match status" value="1"/>
</dbReference>
<reference evidence="6 7" key="1">
    <citation type="submission" date="2014-03" db="EMBL/GenBank/DDBJ databases">
        <title>Draft genome of the hookworm Oesophagostomum dentatum.</title>
        <authorList>
            <person name="Mitreva M."/>
        </authorList>
    </citation>
    <scope>NUCLEOTIDE SEQUENCE [LARGE SCALE GENOMIC DNA]</scope>
    <source>
        <strain evidence="6 7">OD-Hann</strain>
    </source>
</reference>
<evidence type="ECO:0000256" key="1">
    <source>
        <dbReference type="ARBA" id="ARBA00004606"/>
    </source>
</evidence>
<evidence type="ECO:0000256" key="2">
    <source>
        <dbReference type="ARBA" id="ARBA00022676"/>
    </source>
</evidence>
<dbReference type="Proteomes" id="UP000053660">
    <property type="component" value="Unassembled WGS sequence"/>
</dbReference>
<dbReference type="InterPro" id="IPR003406">
    <property type="entry name" value="Glyco_trans_14"/>
</dbReference>
<keyword evidence="5" id="KW-0325">Glycoprotein</keyword>
<protein>
    <submittedName>
        <fullName evidence="6">Core-2/I-Branching enzyme</fullName>
    </submittedName>
</protein>
<dbReference type="AlphaFoldDB" id="A0A0B1TBU0"/>
<keyword evidence="2" id="KW-0328">Glycosyltransferase</keyword>
<dbReference type="PANTHER" id="PTHR46671">
    <property type="entry name" value="PROTEIN CBG11221"/>
    <property type="match status" value="1"/>
</dbReference>
<keyword evidence="4" id="KW-0472">Membrane</keyword>
<dbReference type="OrthoDB" id="2019572at2759"/>
<dbReference type="PANTHER" id="PTHR46671:SF7">
    <property type="entry name" value="CORE-2_I-BRANCHING ENZYME"/>
    <property type="match status" value="1"/>
</dbReference>
<evidence type="ECO:0000313" key="7">
    <source>
        <dbReference type="Proteomes" id="UP000053660"/>
    </source>
</evidence>
<gene>
    <name evidence="6" type="ORF">OESDEN_05038</name>
</gene>
<keyword evidence="3" id="KW-0808">Transferase</keyword>
<proteinExistence type="predicted"/>
<keyword evidence="7" id="KW-1185">Reference proteome</keyword>
<accession>A0A0B1TBU0</accession>
<comment type="subcellular location">
    <subcellularLocation>
        <location evidence="1">Membrane</location>
        <topology evidence="1">Single-pass type II membrane protein</topology>
    </subcellularLocation>
</comment>
<evidence type="ECO:0000256" key="3">
    <source>
        <dbReference type="ARBA" id="ARBA00022679"/>
    </source>
</evidence>